<organism evidence="2 3">
    <name type="scientific">Myceligenerans indicum</name>
    <dbReference type="NCBI Taxonomy" id="2593663"/>
    <lineage>
        <taxon>Bacteria</taxon>
        <taxon>Bacillati</taxon>
        <taxon>Actinomycetota</taxon>
        <taxon>Actinomycetes</taxon>
        <taxon>Micrococcales</taxon>
        <taxon>Promicromonosporaceae</taxon>
        <taxon>Myceligenerans</taxon>
    </lineage>
</organism>
<dbReference type="Pfam" id="PF13483">
    <property type="entry name" value="Lactamase_B_3"/>
    <property type="match status" value="1"/>
</dbReference>
<name>A0ABS1LIG3_9MICO</name>
<dbReference type="Proteomes" id="UP000675409">
    <property type="component" value="Unassembled WGS sequence"/>
</dbReference>
<dbReference type="EMBL" id="JABBYC010000007">
    <property type="protein sequence ID" value="MBL0885934.1"/>
    <property type="molecule type" value="Genomic_DNA"/>
</dbReference>
<dbReference type="SMART" id="SM00849">
    <property type="entry name" value="Lactamase_B"/>
    <property type="match status" value="1"/>
</dbReference>
<evidence type="ECO:0000313" key="3">
    <source>
        <dbReference type="Proteomes" id="UP000675409"/>
    </source>
</evidence>
<dbReference type="PANTHER" id="PTHR43546">
    <property type="entry name" value="UPF0173 METAL-DEPENDENT HYDROLASE MJ1163-RELATED"/>
    <property type="match status" value="1"/>
</dbReference>
<evidence type="ECO:0000259" key="1">
    <source>
        <dbReference type="SMART" id="SM00849"/>
    </source>
</evidence>
<dbReference type="Gene3D" id="3.60.15.10">
    <property type="entry name" value="Ribonuclease Z/Hydroxyacylglutathione hydrolase-like"/>
    <property type="match status" value="1"/>
</dbReference>
<dbReference type="PANTHER" id="PTHR43546:SF3">
    <property type="entry name" value="UPF0173 METAL-DEPENDENT HYDROLASE MJ1163"/>
    <property type="match status" value="1"/>
</dbReference>
<comment type="caution">
    <text evidence="2">The sequence shown here is derived from an EMBL/GenBank/DDBJ whole genome shotgun (WGS) entry which is preliminary data.</text>
</comment>
<dbReference type="SUPFAM" id="SSF56281">
    <property type="entry name" value="Metallo-hydrolase/oxidoreductase"/>
    <property type="match status" value="1"/>
</dbReference>
<accession>A0ABS1LIG3</accession>
<evidence type="ECO:0000313" key="2">
    <source>
        <dbReference type="EMBL" id="MBL0885934.1"/>
    </source>
</evidence>
<gene>
    <name evidence="2" type="ORF">HGK34_06530</name>
</gene>
<protein>
    <submittedName>
        <fullName evidence="2">MBL fold metallo-hydrolase</fullName>
    </submittedName>
</protein>
<dbReference type="InterPro" id="IPR001279">
    <property type="entry name" value="Metallo-B-lactamas"/>
</dbReference>
<sequence>MDLTKHAHACVSLDKNGCRLVIDPGAFTPDAAELVATTDTVLITHEHFDHVDETVIGAALAARPELTVVGPDAAVGRWREEYPGQIVTVADGDRFAAAGFDITVHGSLHAEIHRDIPRCANVGYLVDGSLYHPGDSYRLPPGPVDTLLLPTSGPWTSVRNAADYLRDVGPRQAIQIHEVMLSEIGQRSVARFLSPEMLTEVPLTVLPVGESVTL</sequence>
<keyword evidence="3" id="KW-1185">Reference proteome</keyword>
<dbReference type="InterPro" id="IPR036866">
    <property type="entry name" value="RibonucZ/Hydroxyglut_hydro"/>
</dbReference>
<reference evidence="2 3" key="1">
    <citation type="journal article" date="2021" name="Arch. Microbiol.">
        <title>Myceligenerans indicum sp. nov., an actinobacterium isolated from mangrove sediment of Sundarbans, India.</title>
        <authorList>
            <person name="Asha K."/>
            <person name="Bhadury P."/>
        </authorList>
    </citation>
    <scope>NUCLEOTIDE SEQUENCE [LARGE SCALE GENOMIC DNA]</scope>
    <source>
        <strain evidence="2 3">I2</strain>
    </source>
</reference>
<dbReference type="RefSeq" id="WP_201845781.1">
    <property type="nucleotide sequence ID" value="NZ_JABBYC010000007.1"/>
</dbReference>
<feature type="domain" description="Metallo-beta-lactamase" evidence="1">
    <location>
        <begin position="7"/>
        <end position="177"/>
    </location>
</feature>
<proteinExistence type="predicted"/>
<dbReference type="InterPro" id="IPR050114">
    <property type="entry name" value="UPF0173_UPF0282_UlaG_hydrolase"/>
</dbReference>